<reference evidence="2 3" key="1">
    <citation type="submission" date="2010-12" db="EMBL/GenBank/DDBJ databases">
        <title>The Genome Sequence of Coprobacillus sp. strain 29_1.</title>
        <authorList>
            <consortium name="The Broad Institute Genome Sequencing Platform"/>
            <person name="Earl A."/>
            <person name="Ward D."/>
            <person name="Feldgarden M."/>
            <person name="Gevers D."/>
            <person name="Daigneault M."/>
            <person name="Sibley C.D."/>
            <person name="White A."/>
            <person name="Strauss J."/>
            <person name="Allen-Vercoe E."/>
            <person name="Young S.K."/>
            <person name="Zeng Q."/>
            <person name="Gargeya S."/>
            <person name="Fitzgerald M."/>
            <person name="Haas B."/>
            <person name="Abouelleil A."/>
            <person name="Alvarado L."/>
            <person name="Arachchi H.M."/>
            <person name="Berlin A."/>
            <person name="Brown A."/>
            <person name="Chapman S.B."/>
            <person name="Chen Z."/>
            <person name="Dunbar C."/>
            <person name="Freedman E."/>
            <person name="Gearin G."/>
            <person name="Gellesch M."/>
            <person name="Goldberg J."/>
            <person name="Griggs A."/>
            <person name="Gujja S."/>
            <person name="Heilman E."/>
            <person name="Heiman D."/>
            <person name="Howarth C."/>
            <person name="Larson L."/>
            <person name="Lui A."/>
            <person name="MacDonald P.J.P."/>
            <person name="Mehta T."/>
            <person name="Montmayeur A."/>
            <person name="Murphy C."/>
            <person name="Neiman D."/>
            <person name="Pearson M."/>
            <person name="Priest M."/>
            <person name="Roberts A."/>
            <person name="Saif S."/>
            <person name="Shea T."/>
            <person name="Shenoy N."/>
            <person name="Sisk P."/>
            <person name="Stolte C."/>
            <person name="Sykes S."/>
            <person name="White J."/>
            <person name="Yandava C."/>
            <person name="Nusbaum C."/>
            <person name="Birren B."/>
        </authorList>
    </citation>
    <scope>NUCLEOTIDE SEQUENCE [LARGE SCALE GENOMIC DNA]</scope>
    <source>
        <strain evidence="2 3">29_1</strain>
    </source>
</reference>
<dbReference type="eggNOG" id="COG0452">
    <property type="taxonomic scope" value="Bacteria"/>
</dbReference>
<feature type="domain" description="Flavoprotein" evidence="1">
    <location>
        <begin position="3"/>
        <end position="173"/>
    </location>
</feature>
<dbReference type="Proteomes" id="UP000003157">
    <property type="component" value="Unassembled WGS sequence"/>
</dbReference>
<comment type="caution">
    <text evidence="2">The sequence shown here is derived from an EMBL/GenBank/DDBJ whole genome shotgun (WGS) entry which is preliminary data.</text>
</comment>
<dbReference type="PANTHER" id="PTHR14359">
    <property type="entry name" value="HOMO-OLIGOMERIC FLAVIN CONTAINING CYS DECARBOXYLASE FAMILY"/>
    <property type="match status" value="1"/>
</dbReference>
<evidence type="ECO:0000313" key="2">
    <source>
        <dbReference type="EMBL" id="EFW03995.1"/>
    </source>
</evidence>
<dbReference type="HOGENOM" id="CLU_033319_2_0_9"/>
<dbReference type="PANTHER" id="PTHR14359:SF6">
    <property type="entry name" value="PHOSPHOPANTOTHENOYLCYSTEINE DECARBOXYLASE"/>
    <property type="match status" value="1"/>
</dbReference>
<dbReference type="GO" id="GO:0071513">
    <property type="term" value="C:phosphopantothenoylcysteine decarboxylase complex"/>
    <property type="evidence" value="ECO:0007669"/>
    <property type="project" value="TreeGrafter"/>
</dbReference>
<evidence type="ECO:0000259" key="1">
    <source>
        <dbReference type="Pfam" id="PF02441"/>
    </source>
</evidence>
<dbReference type="InterPro" id="IPR003382">
    <property type="entry name" value="Flavoprotein"/>
</dbReference>
<dbReference type="GO" id="GO:0010181">
    <property type="term" value="F:FMN binding"/>
    <property type="evidence" value="ECO:0007669"/>
    <property type="project" value="TreeGrafter"/>
</dbReference>
<gene>
    <name evidence="2" type="ORF">HMPREF9488_02787</name>
</gene>
<keyword evidence="3" id="KW-1185">Reference proteome</keyword>
<evidence type="ECO:0000313" key="3">
    <source>
        <dbReference type="Proteomes" id="UP000003157"/>
    </source>
</evidence>
<dbReference type="SUPFAM" id="SSF52507">
    <property type="entry name" value="Homo-oligomeric flavin-containing Cys decarboxylases, HFCD"/>
    <property type="match status" value="1"/>
</dbReference>
<name>E7GDE4_9FIRM</name>
<dbReference type="AlphaFoldDB" id="E7GDE4"/>
<sequence>MSKKIIVGITGSIAAYKAIQLISDLTKKDYHIEVMMSESAAKFITPVCIQSLTKRKVYIDTFDDENPAIITHVDIVKDADLFIVVPASAHTIAKLAYGMADNMLTSAFLAATCPKLIAPAMNVHMFENPITQKNMQSLKETGVLFVEPTCGLLACGDIGRGKLADQEDIMEMIHYALY</sequence>
<dbReference type="GO" id="GO:0004633">
    <property type="term" value="F:phosphopantothenoylcysteine decarboxylase activity"/>
    <property type="evidence" value="ECO:0007669"/>
    <property type="project" value="TreeGrafter"/>
</dbReference>
<dbReference type="GO" id="GO:0015937">
    <property type="term" value="P:coenzyme A biosynthetic process"/>
    <property type="evidence" value="ECO:0007669"/>
    <property type="project" value="TreeGrafter"/>
</dbReference>
<dbReference type="EMBL" id="ADKX01000041">
    <property type="protein sequence ID" value="EFW03995.1"/>
    <property type="molecule type" value="Genomic_DNA"/>
</dbReference>
<accession>E7GDE4</accession>
<organism evidence="2 3">
    <name type="scientific">Coprobacillus cateniformis</name>
    <dbReference type="NCBI Taxonomy" id="100884"/>
    <lineage>
        <taxon>Bacteria</taxon>
        <taxon>Bacillati</taxon>
        <taxon>Bacillota</taxon>
        <taxon>Erysipelotrichia</taxon>
        <taxon>Erysipelotrichales</taxon>
        <taxon>Coprobacillaceae</taxon>
        <taxon>Coprobacillus</taxon>
    </lineage>
</organism>
<protein>
    <recommendedName>
        <fullName evidence="1">Flavoprotein domain-containing protein</fullName>
    </recommendedName>
</protein>
<dbReference type="Pfam" id="PF02441">
    <property type="entry name" value="Flavoprotein"/>
    <property type="match status" value="1"/>
</dbReference>
<dbReference type="InterPro" id="IPR036551">
    <property type="entry name" value="Flavin_trans-like"/>
</dbReference>
<proteinExistence type="predicted"/>
<dbReference type="Gene3D" id="3.40.50.1950">
    <property type="entry name" value="Flavin prenyltransferase-like"/>
    <property type="match status" value="1"/>
</dbReference>